<evidence type="ECO:0000313" key="3">
    <source>
        <dbReference type="Proteomes" id="UP000325081"/>
    </source>
</evidence>
<gene>
    <name evidence="2" type="ORF">STAS_01003</name>
</gene>
<dbReference type="Pfam" id="PF24804">
    <property type="entry name" value="DUF7705"/>
    <property type="match status" value="2"/>
</dbReference>
<dbReference type="EMBL" id="BKCP01000003">
    <property type="protein sequence ID" value="GER25421.1"/>
    <property type="molecule type" value="Genomic_DNA"/>
</dbReference>
<dbReference type="PANTHER" id="PTHR33916:SF1">
    <property type="entry name" value="EXPANSIN-LIKE EG45 DOMAIN-CONTAINING PROTEIN"/>
    <property type="match status" value="1"/>
</dbReference>
<dbReference type="PANTHER" id="PTHR33916">
    <property type="entry name" value="EXPANSIN-LIKE EG45 DOMAIN-CONTAINING PROTEIN"/>
    <property type="match status" value="1"/>
</dbReference>
<dbReference type="InterPro" id="IPR056122">
    <property type="entry name" value="DUF7705"/>
</dbReference>
<feature type="domain" description="DUF7705" evidence="1">
    <location>
        <begin position="1"/>
        <end position="118"/>
    </location>
</feature>
<evidence type="ECO:0000259" key="1">
    <source>
        <dbReference type="Pfam" id="PF24804"/>
    </source>
</evidence>
<protein>
    <submittedName>
        <fullName evidence="2">Biotin carboxyl carrier protein of acetyl-CoAcarboxylase</fullName>
    </submittedName>
</protein>
<evidence type="ECO:0000313" key="2">
    <source>
        <dbReference type="EMBL" id="GER25421.1"/>
    </source>
</evidence>
<sequence>MGSLCQVFDSDEPWYLWMLLLKNENFNKRTTLCPENGKKVDKIVTNRTFPCFGEGCANQPLVYHNQSRVVSDGNKSSSLVRGFYGLHADLSVGAGNKKKFFSTTWHKNLSTNSWIVSQKNSQFYLFDIGSFWKNNVDPYDYDVITDVTRYSKMIINPSTLSWCRLDNLVSCPPYHSFDICDPYSNPQAQELVQNLPHPEWVVHGYPEKKEEGWVDDPRTWKLYTGAGLSSRLYFYHDPGTKPATLVWSSLNVGTEIYVRPVGSTTEWTVSDFHV</sequence>
<organism evidence="2 3">
    <name type="scientific">Striga asiatica</name>
    <name type="common">Asiatic witchweed</name>
    <name type="synonym">Buchnera asiatica</name>
    <dbReference type="NCBI Taxonomy" id="4170"/>
    <lineage>
        <taxon>Eukaryota</taxon>
        <taxon>Viridiplantae</taxon>
        <taxon>Streptophyta</taxon>
        <taxon>Embryophyta</taxon>
        <taxon>Tracheophyta</taxon>
        <taxon>Spermatophyta</taxon>
        <taxon>Magnoliopsida</taxon>
        <taxon>eudicotyledons</taxon>
        <taxon>Gunneridae</taxon>
        <taxon>Pentapetalae</taxon>
        <taxon>asterids</taxon>
        <taxon>lamiids</taxon>
        <taxon>Lamiales</taxon>
        <taxon>Orobanchaceae</taxon>
        <taxon>Buchnereae</taxon>
        <taxon>Striga</taxon>
    </lineage>
</organism>
<keyword evidence="3" id="KW-1185">Reference proteome</keyword>
<reference evidence="3" key="1">
    <citation type="journal article" date="2019" name="Curr. Biol.">
        <title>Genome Sequence of Striga asiatica Provides Insight into the Evolution of Plant Parasitism.</title>
        <authorList>
            <person name="Yoshida S."/>
            <person name="Kim S."/>
            <person name="Wafula E.K."/>
            <person name="Tanskanen J."/>
            <person name="Kim Y.M."/>
            <person name="Honaas L."/>
            <person name="Yang Z."/>
            <person name="Spallek T."/>
            <person name="Conn C.E."/>
            <person name="Ichihashi Y."/>
            <person name="Cheong K."/>
            <person name="Cui S."/>
            <person name="Der J.P."/>
            <person name="Gundlach H."/>
            <person name="Jiao Y."/>
            <person name="Hori C."/>
            <person name="Ishida J.K."/>
            <person name="Kasahara H."/>
            <person name="Kiba T."/>
            <person name="Kim M.S."/>
            <person name="Koo N."/>
            <person name="Laohavisit A."/>
            <person name="Lee Y.H."/>
            <person name="Lumba S."/>
            <person name="McCourt P."/>
            <person name="Mortimer J.C."/>
            <person name="Mutuku J.M."/>
            <person name="Nomura T."/>
            <person name="Sasaki-Sekimoto Y."/>
            <person name="Seto Y."/>
            <person name="Wang Y."/>
            <person name="Wakatake T."/>
            <person name="Sakakibara H."/>
            <person name="Demura T."/>
            <person name="Yamaguchi S."/>
            <person name="Yoneyama K."/>
            <person name="Manabe R.I."/>
            <person name="Nelson D.C."/>
            <person name="Schulman A.H."/>
            <person name="Timko M.P."/>
            <person name="dePamphilis C.W."/>
            <person name="Choi D."/>
            <person name="Shirasu K."/>
        </authorList>
    </citation>
    <scope>NUCLEOTIDE SEQUENCE [LARGE SCALE GENOMIC DNA]</scope>
    <source>
        <strain evidence="3">cv. UVA1</strain>
    </source>
</reference>
<comment type="caution">
    <text evidence="2">The sequence shown here is derived from an EMBL/GenBank/DDBJ whole genome shotgun (WGS) entry which is preliminary data.</text>
</comment>
<feature type="domain" description="DUF7705" evidence="1">
    <location>
        <begin position="177"/>
        <end position="274"/>
    </location>
</feature>
<accession>A0A5A7NYS4</accession>
<dbReference type="OrthoDB" id="1901892at2759"/>
<proteinExistence type="predicted"/>
<name>A0A5A7NYS4_STRAF</name>
<dbReference type="Proteomes" id="UP000325081">
    <property type="component" value="Unassembled WGS sequence"/>
</dbReference>
<dbReference type="AlphaFoldDB" id="A0A5A7NYS4"/>